<dbReference type="Pfam" id="PF07729">
    <property type="entry name" value="FCD"/>
    <property type="match status" value="1"/>
</dbReference>
<keyword evidence="3" id="KW-0804">Transcription</keyword>
<dbReference type="PANTHER" id="PTHR43537:SF5">
    <property type="entry name" value="UXU OPERON TRANSCRIPTIONAL REGULATOR"/>
    <property type="match status" value="1"/>
</dbReference>
<dbReference type="Gene3D" id="1.10.10.10">
    <property type="entry name" value="Winged helix-like DNA-binding domain superfamily/Winged helix DNA-binding domain"/>
    <property type="match status" value="1"/>
</dbReference>
<keyword evidence="2" id="KW-0238">DNA-binding</keyword>
<dbReference type="PRINTS" id="PR00035">
    <property type="entry name" value="HTHGNTR"/>
</dbReference>
<dbReference type="InterPro" id="IPR008920">
    <property type="entry name" value="TF_FadR/GntR_C"/>
</dbReference>
<evidence type="ECO:0000256" key="1">
    <source>
        <dbReference type="ARBA" id="ARBA00023015"/>
    </source>
</evidence>
<dbReference type="AlphaFoldDB" id="A0AAX1UFA5"/>
<dbReference type="InterPro" id="IPR000524">
    <property type="entry name" value="Tscrpt_reg_HTH_GntR"/>
</dbReference>
<dbReference type="RefSeq" id="WP_119001392.1">
    <property type="nucleotide sequence ID" value="NZ_QWGP01000040.1"/>
</dbReference>
<dbReference type="CDD" id="cd07377">
    <property type="entry name" value="WHTH_GntR"/>
    <property type="match status" value="1"/>
</dbReference>
<dbReference type="Pfam" id="PF00392">
    <property type="entry name" value="GntR"/>
    <property type="match status" value="1"/>
</dbReference>
<dbReference type="GO" id="GO:0003700">
    <property type="term" value="F:DNA-binding transcription factor activity"/>
    <property type="evidence" value="ECO:0007669"/>
    <property type="project" value="InterPro"/>
</dbReference>
<dbReference type="PROSITE" id="PS50949">
    <property type="entry name" value="HTH_GNTR"/>
    <property type="match status" value="1"/>
</dbReference>
<evidence type="ECO:0000259" key="4">
    <source>
        <dbReference type="PROSITE" id="PS50949"/>
    </source>
</evidence>
<dbReference type="SMART" id="SM00895">
    <property type="entry name" value="FCD"/>
    <property type="match status" value="1"/>
</dbReference>
<dbReference type="InterPro" id="IPR036388">
    <property type="entry name" value="WH-like_DNA-bd_sf"/>
</dbReference>
<gene>
    <name evidence="5" type="ORF">D1114_21330</name>
</gene>
<sequence>MAGQSAVEDIRETLRREIVERMEVGDLLPNERELAERFGVARNTVRETMIHLEAFGLIEKTRRGARVRQPDFDPIFSVFAQHFDHSGKTLGDVLNFRRIVETGAAPLAVQGATPETLTRMAEANERMVRSLTVSASAVSDYDFHMAMIEATGNTVLIRMYRVLSVPLKFYLEVGKSRSLETEESNAQHMRIIEALKVRDAAELTAALNAHFDHSGAVLASASARLAAQAAPAS</sequence>
<evidence type="ECO:0000256" key="3">
    <source>
        <dbReference type="ARBA" id="ARBA00023163"/>
    </source>
</evidence>
<dbReference type="SUPFAM" id="SSF48008">
    <property type="entry name" value="GntR ligand-binding domain-like"/>
    <property type="match status" value="1"/>
</dbReference>
<keyword evidence="1" id="KW-0805">Transcription regulation</keyword>
<name>A0AAX1UFA5_CERSP</name>
<proteinExistence type="predicted"/>
<evidence type="ECO:0000313" key="6">
    <source>
        <dbReference type="Proteomes" id="UP000266305"/>
    </source>
</evidence>
<dbReference type="PANTHER" id="PTHR43537">
    <property type="entry name" value="TRANSCRIPTIONAL REGULATOR, GNTR FAMILY"/>
    <property type="match status" value="1"/>
</dbReference>
<comment type="caution">
    <text evidence="5">The sequence shown here is derived from an EMBL/GenBank/DDBJ whole genome shotgun (WGS) entry which is preliminary data.</text>
</comment>
<dbReference type="InterPro" id="IPR011711">
    <property type="entry name" value="GntR_C"/>
</dbReference>
<organism evidence="5 6">
    <name type="scientific">Cereibacter sphaeroides</name>
    <name type="common">Rhodobacter sphaeroides</name>
    <dbReference type="NCBI Taxonomy" id="1063"/>
    <lineage>
        <taxon>Bacteria</taxon>
        <taxon>Pseudomonadati</taxon>
        <taxon>Pseudomonadota</taxon>
        <taxon>Alphaproteobacteria</taxon>
        <taxon>Rhodobacterales</taxon>
        <taxon>Paracoccaceae</taxon>
        <taxon>Cereibacter</taxon>
    </lineage>
</organism>
<dbReference type="Gene3D" id="1.20.120.530">
    <property type="entry name" value="GntR ligand-binding domain-like"/>
    <property type="match status" value="1"/>
</dbReference>
<dbReference type="EMBL" id="QWGP01000040">
    <property type="protein sequence ID" value="RHZ91041.1"/>
    <property type="molecule type" value="Genomic_DNA"/>
</dbReference>
<evidence type="ECO:0000256" key="2">
    <source>
        <dbReference type="ARBA" id="ARBA00023125"/>
    </source>
</evidence>
<dbReference type="InterPro" id="IPR036390">
    <property type="entry name" value="WH_DNA-bd_sf"/>
</dbReference>
<dbReference type="SMART" id="SM00345">
    <property type="entry name" value="HTH_GNTR"/>
    <property type="match status" value="1"/>
</dbReference>
<accession>A0AAX1UFA5</accession>
<feature type="domain" description="HTH gntR-type" evidence="4">
    <location>
        <begin position="4"/>
        <end position="70"/>
    </location>
</feature>
<protein>
    <submittedName>
        <fullName evidence="5">FadR family transcriptional regulator</fullName>
    </submittedName>
</protein>
<dbReference type="Proteomes" id="UP000266305">
    <property type="component" value="Unassembled WGS sequence"/>
</dbReference>
<dbReference type="SUPFAM" id="SSF46785">
    <property type="entry name" value="Winged helix' DNA-binding domain"/>
    <property type="match status" value="1"/>
</dbReference>
<dbReference type="GO" id="GO:0003677">
    <property type="term" value="F:DNA binding"/>
    <property type="evidence" value="ECO:0007669"/>
    <property type="project" value="UniProtKB-KW"/>
</dbReference>
<reference evidence="5 6" key="1">
    <citation type="submission" date="2018-08" db="EMBL/GenBank/DDBJ databases">
        <title>Draft genome sequence of Rhodobacter sphaeroides FY.</title>
        <authorList>
            <person name="Rayyan A."/>
            <person name="Meyer T.E."/>
            <person name="Kyndt J.A."/>
        </authorList>
    </citation>
    <scope>NUCLEOTIDE SEQUENCE [LARGE SCALE GENOMIC DNA]</scope>
    <source>
        <strain evidence="5 6">FY</strain>
    </source>
</reference>
<evidence type="ECO:0000313" key="5">
    <source>
        <dbReference type="EMBL" id="RHZ91041.1"/>
    </source>
</evidence>